<sequence length="265" mass="26766">MTIEGDTARDGGTEDVAGPTGRSGRRATLLVLADGRMPTGGHAHSGGVEAAVTDGSLANLSDLAAFLVGRLTTTGLVAAAFAAAACRAGTQPGPATRAPHADHVPTASVTPVTIVTPTTIATLDAELDARMPSPAQRDASRAQGRTLLRAGRAAWPVPPGPRAPHHPCALGMVAAGAGLRPSDAALVAAHTTVTGPATAATRLMGLDPLAVTAVLARLTDEVEAIALAGAEASRRPPRLLPAVTGIRLDLLAERHRTTALRMFTS</sequence>
<protein>
    <submittedName>
        <fullName evidence="4">Urease accessory protein</fullName>
    </submittedName>
</protein>
<feature type="region of interest" description="Disordered" evidence="3">
    <location>
        <begin position="1"/>
        <end position="25"/>
    </location>
</feature>
<evidence type="ECO:0000256" key="3">
    <source>
        <dbReference type="SAM" id="MobiDB-lite"/>
    </source>
</evidence>
<dbReference type="InterPro" id="IPR038277">
    <property type="entry name" value="UreF_sf"/>
</dbReference>
<gene>
    <name evidence="4" type="ordered locus">Francci3_0831</name>
</gene>
<dbReference type="Gene3D" id="1.10.4190.10">
    <property type="entry name" value="Urease accessory protein UreF"/>
    <property type="match status" value="1"/>
</dbReference>
<reference evidence="4 5" key="1">
    <citation type="journal article" date="2007" name="Genome Res.">
        <title>Genome characteristics of facultatively symbiotic Frankia sp. strains reflect host range and host plant biogeography.</title>
        <authorList>
            <person name="Normand P."/>
            <person name="Lapierre P."/>
            <person name="Tisa L.S."/>
            <person name="Gogarten J.P."/>
            <person name="Alloisio N."/>
            <person name="Bagnarol E."/>
            <person name="Bassi C.A."/>
            <person name="Berry A.M."/>
            <person name="Bickhart D.M."/>
            <person name="Choisne N."/>
            <person name="Couloux A."/>
            <person name="Cournoyer B."/>
            <person name="Cruveiller S."/>
            <person name="Daubin V."/>
            <person name="Demange N."/>
            <person name="Francino M.P."/>
            <person name="Goltsman E."/>
            <person name="Huang Y."/>
            <person name="Kopp O.R."/>
            <person name="Labarre L."/>
            <person name="Lapidus A."/>
            <person name="Lavire C."/>
            <person name="Marechal J."/>
            <person name="Martinez M."/>
            <person name="Mastronunzio J.E."/>
            <person name="Mullin B.C."/>
            <person name="Niemann J."/>
            <person name="Pujic P."/>
            <person name="Rawnsley T."/>
            <person name="Rouy Z."/>
            <person name="Schenowitz C."/>
            <person name="Sellstedt A."/>
            <person name="Tavares F."/>
            <person name="Tomkins J.P."/>
            <person name="Vallenet D."/>
            <person name="Valverde C."/>
            <person name="Wall L.G."/>
            <person name="Wang Y."/>
            <person name="Medigue C."/>
            <person name="Benson D.R."/>
        </authorList>
    </citation>
    <scope>NUCLEOTIDE SEQUENCE [LARGE SCALE GENOMIC DNA]</scope>
    <source>
        <strain evidence="5">DSM 45818 / CECT 9043 / CcI3</strain>
    </source>
</reference>
<evidence type="ECO:0000256" key="1">
    <source>
        <dbReference type="ARBA" id="ARBA00022988"/>
    </source>
</evidence>
<dbReference type="InterPro" id="IPR002639">
    <property type="entry name" value="UreF"/>
</dbReference>
<dbReference type="KEGG" id="fra:Francci3_0831"/>
<feature type="compositionally biased region" description="Basic and acidic residues" evidence="3">
    <location>
        <begin position="1"/>
        <end position="12"/>
    </location>
</feature>
<dbReference type="STRING" id="106370.Francci3_0831"/>
<evidence type="ECO:0000313" key="4">
    <source>
        <dbReference type="EMBL" id="ABD10215.1"/>
    </source>
</evidence>
<dbReference type="PANTHER" id="PTHR33620:SF1">
    <property type="entry name" value="UREASE ACCESSORY PROTEIN F"/>
    <property type="match status" value="1"/>
</dbReference>
<dbReference type="PhylomeDB" id="Q2JES7"/>
<dbReference type="Proteomes" id="UP000001937">
    <property type="component" value="Chromosome"/>
</dbReference>
<keyword evidence="5" id="KW-1185">Reference proteome</keyword>
<keyword evidence="1" id="KW-0996">Nickel insertion</keyword>
<evidence type="ECO:0000313" key="5">
    <source>
        <dbReference type="Proteomes" id="UP000001937"/>
    </source>
</evidence>
<evidence type="ECO:0000256" key="2">
    <source>
        <dbReference type="ARBA" id="ARBA00023186"/>
    </source>
</evidence>
<dbReference type="Pfam" id="PF01730">
    <property type="entry name" value="UreF"/>
    <property type="match status" value="1"/>
</dbReference>
<dbReference type="PANTHER" id="PTHR33620">
    <property type="entry name" value="UREASE ACCESSORY PROTEIN F"/>
    <property type="match status" value="1"/>
</dbReference>
<dbReference type="EMBL" id="CP000249">
    <property type="protein sequence ID" value="ABD10215.1"/>
    <property type="molecule type" value="Genomic_DNA"/>
</dbReference>
<dbReference type="HOGENOM" id="CLU_049215_3_0_11"/>
<keyword evidence="2" id="KW-0143">Chaperone</keyword>
<dbReference type="PIRSF" id="PIRSF009467">
    <property type="entry name" value="Ureas_acces_UreF"/>
    <property type="match status" value="1"/>
</dbReference>
<accession>Q2JES7</accession>
<dbReference type="RefSeq" id="WP_011435284.1">
    <property type="nucleotide sequence ID" value="NC_007777.1"/>
</dbReference>
<dbReference type="GO" id="GO:0016151">
    <property type="term" value="F:nickel cation binding"/>
    <property type="evidence" value="ECO:0007669"/>
    <property type="project" value="InterPro"/>
</dbReference>
<proteinExistence type="predicted"/>
<dbReference type="AlphaFoldDB" id="Q2JES7"/>
<name>Q2JES7_FRACC</name>
<organism evidence="4 5">
    <name type="scientific">Frankia casuarinae (strain DSM 45818 / CECT 9043 / HFP020203 / CcI3)</name>
    <dbReference type="NCBI Taxonomy" id="106370"/>
    <lineage>
        <taxon>Bacteria</taxon>
        <taxon>Bacillati</taxon>
        <taxon>Actinomycetota</taxon>
        <taxon>Actinomycetes</taxon>
        <taxon>Frankiales</taxon>
        <taxon>Frankiaceae</taxon>
        <taxon>Frankia</taxon>
    </lineage>
</organism>
<dbReference type="eggNOG" id="COG0830">
    <property type="taxonomic scope" value="Bacteria"/>
</dbReference>